<protein>
    <recommendedName>
        <fullName evidence="1">Methyltransferase type 11 domain-containing protein</fullName>
    </recommendedName>
</protein>
<evidence type="ECO:0000313" key="2">
    <source>
        <dbReference type="EMBL" id="KIH97692.1"/>
    </source>
</evidence>
<dbReference type="PANTHER" id="PTHR43591">
    <property type="entry name" value="METHYLTRANSFERASE"/>
    <property type="match status" value="1"/>
</dbReference>
<dbReference type="InterPro" id="IPR029063">
    <property type="entry name" value="SAM-dependent_MTases_sf"/>
</dbReference>
<proteinExistence type="predicted"/>
<dbReference type="EMBL" id="JROO01000033">
    <property type="protein sequence ID" value="KIH97692.1"/>
    <property type="molecule type" value="Genomic_DNA"/>
</dbReference>
<dbReference type="STRING" id="183763.LP52_17880"/>
<gene>
    <name evidence="2" type="ORF">LP52_17880</name>
</gene>
<comment type="caution">
    <text evidence="2">The sequence shown here is derived from an EMBL/GenBank/DDBJ whole genome shotgun (WGS) entry which is preliminary data.</text>
</comment>
<organism evidence="2 3">
    <name type="scientific">Streptomonospora alba</name>
    <dbReference type="NCBI Taxonomy" id="183763"/>
    <lineage>
        <taxon>Bacteria</taxon>
        <taxon>Bacillati</taxon>
        <taxon>Actinomycetota</taxon>
        <taxon>Actinomycetes</taxon>
        <taxon>Streptosporangiales</taxon>
        <taxon>Nocardiopsidaceae</taxon>
        <taxon>Streptomonospora</taxon>
    </lineage>
</organism>
<keyword evidence="3" id="KW-1185">Reference proteome</keyword>
<dbReference type="PANTHER" id="PTHR43591:SF24">
    <property type="entry name" value="2-METHOXY-6-POLYPRENYL-1,4-BENZOQUINOL METHYLASE, MITOCHONDRIAL"/>
    <property type="match status" value="1"/>
</dbReference>
<dbReference type="InterPro" id="IPR013216">
    <property type="entry name" value="Methyltransf_11"/>
</dbReference>
<accession>A0A0C2JLJ0</accession>
<dbReference type="CDD" id="cd02440">
    <property type="entry name" value="AdoMet_MTases"/>
    <property type="match status" value="1"/>
</dbReference>
<evidence type="ECO:0000259" key="1">
    <source>
        <dbReference type="Pfam" id="PF08241"/>
    </source>
</evidence>
<dbReference type="Proteomes" id="UP000031675">
    <property type="component" value="Unassembled WGS sequence"/>
</dbReference>
<name>A0A0C2JLJ0_9ACTN</name>
<dbReference type="Pfam" id="PF08241">
    <property type="entry name" value="Methyltransf_11"/>
    <property type="match status" value="1"/>
</dbReference>
<dbReference type="GO" id="GO:0008757">
    <property type="term" value="F:S-adenosylmethionine-dependent methyltransferase activity"/>
    <property type="evidence" value="ECO:0007669"/>
    <property type="project" value="InterPro"/>
</dbReference>
<dbReference type="AlphaFoldDB" id="A0A0C2JLJ0"/>
<dbReference type="Gene3D" id="3.40.50.150">
    <property type="entry name" value="Vaccinia Virus protein VP39"/>
    <property type="match status" value="1"/>
</dbReference>
<evidence type="ECO:0000313" key="3">
    <source>
        <dbReference type="Proteomes" id="UP000031675"/>
    </source>
</evidence>
<reference evidence="3" key="1">
    <citation type="journal article" date="2015" name="Chem. Biol.">
        <title>Structure, bioactivity, and resistance mechanism of streptomonomicin, an unusual lasso Peptide from an understudied halophilic actinomycete.</title>
        <authorList>
            <person name="Metelev M."/>
            <person name="Tietz J.I."/>
            <person name="Melby J.O."/>
            <person name="Blair P.M."/>
            <person name="Zhu L."/>
            <person name="Livnat I."/>
            <person name="Severinov K."/>
            <person name="Mitchell D.A."/>
        </authorList>
    </citation>
    <scope>NUCLEOTIDE SEQUENCE [LARGE SCALE GENOMIC DNA]</scope>
    <source>
        <strain evidence="3">YIM 90003</strain>
    </source>
</reference>
<feature type="domain" description="Methyltransferase type 11" evidence="1">
    <location>
        <begin position="56"/>
        <end position="143"/>
    </location>
</feature>
<sequence length="273" mass="28951">MEAMNADRTRPVTDGRLLDDDAHLAARHTLHDLQQPTYDLPALIAGSLADEHRTVLDLACGSGADLHRLRSELPEATTIGVGASPGVLEDLPPPVLCAAAAQLPIRTAGVDAVLALHALHRLPDIDAALAEVVRVLEPSGLLVASTNAEDDKQELDDLWQAAAADVLGTDQGSRPARLSDRFPLDAGAAQLREYFGDVTVQQLTGSIAAHDPAPVLDHLGSYRVWAAQTGVPYDEIVRRARERLNTAIASDGAFTITTRQGVIRAADPEDGDA</sequence>
<dbReference type="SUPFAM" id="SSF53335">
    <property type="entry name" value="S-adenosyl-L-methionine-dependent methyltransferases"/>
    <property type="match status" value="1"/>
</dbReference>